<evidence type="ECO:0000256" key="1">
    <source>
        <dbReference type="SAM" id="MobiDB-lite"/>
    </source>
</evidence>
<geneLocation type="plasmid" evidence="2">
    <name>pRYC11</name>
</geneLocation>
<sequence>MLSQIQVMSLNALSVTLADNVQLSLQAGFIQRPAIRHPYHDLKGRQQAQKTLQRGQRALPNNKPV</sequence>
<name>A0A0C7AUQ3_KLEPN</name>
<reference evidence="2" key="1">
    <citation type="submission" date="2014-05" db="EMBL/GenBank/DDBJ databases">
        <authorList>
            <person name="Rodriguez Fernandez I."/>
        </authorList>
    </citation>
    <scope>NUCLEOTIDE SEQUENCE</scope>
    <source>
        <strain evidence="2">H67</strain>
        <plasmid evidence="2">pRYC11</plasmid>
    </source>
</reference>
<dbReference type="EMBL" id="LK391770">
    <property type="protein sequence ID" value="CDR98210.1"/>
    <property type="molecule type" value="Genomic_DNA"/>
</dbReference>
<evidence type="ECO:0000313" key="2">
    <source>
        <dbReference type="EMBL" id="CDR98210.1"/>
    </source>
</evidence>
<proteinExistence type="predicted"/>
<keyword evidence="2" id="KW-0614">Plasmid</keyword>
<dbReference type="AlphaFoldDB" id="A0A0C7AUQ3"/>
<protein>
    <submittedName>
        <fullName evidence="2">Uncharacterized protein</fullName>
    </submittedName>
</protein>
<gene>
    <name evidence="2" type="primary">hypothetical protein</name>
</gene>
<reference evidence="2" key="2">
    <citation type="journal article" date="2015" name="Antimicrob. Agents Chemother.">
        <title>Antibiotic-Resistant Klebsiella pneumoniae and Escherichia coli High-Risk Clones and an IncFIIk Mosaic Plasmid Hosting Tn1 (blaTEM-4) in Isolates from 1990 to 2004.</title>
        <authorList>
            <person name="Rodriguez I."/>
            <person name="Novais A."/>
            <person name="Lira F."/>
            <person name="Valverde A."/>
            <person name="Curiao T."/>
            <person name="Martinez J.L."/>
            <person name="Baquero F."/>
            <person name="Canton R."/>
            <person name="Coque T.M."/>
        </authorList>
    </citation>
    <scope>NUCLEOTIDE SEQUENCE [LARGE SCALE GENOMIC DNA]</scope>
    <source>
        <strain evidence="2">H67</strain>
        <plasmid evidence="2">pRYC11</plasmid>
    </source>
</reference>
<feature type="region of interest" description="Disordered" evidence="1">
    <location>
        <begin position="43"/>
        <end position="65"/>
    </location>
</feature>
<accession>A0A0C7AUQ3</accession>
<organism evidence="2">
    <name type="scientific">Klebsiella pneumoniae</name>
    <dbReference type="NCBI Taxonomy" id="573"/>
    <lineage>
        <taxon>Bacteria</taxon>
        <taxon>Pseudomonadati</taxon>
        <taxon>Pseudomonadota</taxon>
        <taxon>Gammaproteobacteria</taxon>
        <taxon>Enterobacterales</taxon>
        <taxon>Enterobacteriaceae</taxon>
        <taxon>Klebsiella/Raoultella group</taxon>
        <taxon>Klebsiella</taxon>
        <taxon>Klebsiella pneumoniae complex</taxon>
    </lineage>
</organism>